<proteinExistence type="predicted"/>
<dbReference type="Proteomes" id="UP000887566">
    <property type="component" value="Unplaced"/>
</dbReference>
<keyword evidence="2" id="KW-1185">Reference proteome</keyword>
<evidence type="ECO:0000256" key="1">
    <source>
        <dbReference type="SAM" id="MobiDB-lite"/>
    </source>
</evidence>
<organism evidence="2 3">
    <name type="scientific">Plectus sambesii</name>
    <dbReference type="NCBI Taxonomy" id="2011161"/>
    <lineage>
        <taxon>Eukaryota</taxon>
        <taxon>Metazoa</taxon>
        <taxon>Ecdysozoa</taxon>
        <taxon>Nematoda</taxon>
        <taxon>Chromadorea</taxon>
        <taxon>Plectida</taxon>
        <taxon>Plectina</taxon>
        <taxon>Plectoidea</taxon>
        <taxon>Plectidae</taxon>
        <taxon>Plectus</taxon>
    </lineage>
</organism>
<reference evidence="3" key="1">
    <citation type="submission" date="2022-11" db="UniProtKB">
        <authorList>
            <consortium name="WormBaseParasite"/>
        </authorList>
    </citation>
    <scope>IDENTIFICATION</scope>
</reference>
<dbReference type="AlphaFoldDB" id="A0A914VXE5"/>
<accession>A0A914VXE5</accession>
<protein>
    <submittedName>
        <fullName evidence="3">Uncharacterized protein</fullName>
    </submittedName>
</protein>
<feature type="region of interest" description="Disordered" evidence="1">
    <location>
        <begin position="1"/>
        <end position="40"/>
    </location>
</feature>
<dbReference type="WBParaSite" id="PSAMB.scaffold258size60660.g3853.t1">
    <property type="protein sequence ID" value="PSAMB.scaffold258size60660.g3853.t1"/>
    <property type="gene ID" value="PSAMB.scaffold258size60660.g3853"/>
</dbReference>
<name>A0A914VXE5_9BILA</name>
<sequence length="147" mass="16071">MTHESRPKRNRRERPRGAGRSESSGGGTDPGGPSTPATLWRRAKVGILVDKYPRSPSLPASQIGATRAGQPGPARLNSCCLPAGAWELSHERDAVADGRPDGVFYIVPLLMSTLCRLLLRYRPARAPREGTNVYLLDRQLTAHTLNY</sequence>
<evidence type="ECO:0000313" key="2">
    <source>
        <dbReference type="Proteomes" id="UP000887566"/>
    </source>
</evidence>
<evidence type="ECO:0000313" key="3">
    <source>
        <dbReference type="WBParaSite" id="PSAMB.scaffold258size60660.g3853.t1"/>
    </source>
</evidence>